<sequence length="561" mass="61585">MNRTPTRVLSVLTAGALLLGVLAGCDGGGQPAASAAPSGGQASSSFQEGTSAQRLAADTTAEEDKYGGTMRLNFNGATNSLDPAQFFTNQNYVPGYHIYESPVQVADDGTVWPGVCTYEMSENNLQLTLTVRENVKFHNGDTVDIHDVVASIDRFLVYSTNGQTNFGDYIVNTEVVDDSTVVYTLSAVAPIALLTIGELKGGCKVMPAEIAQAHMDSYITDDSEIIGTGPYMLETWNRETDLTLTRFEDYVPVPDDMAGTGPAAPKHAYFDKIYCSVASDQTARANGMIGGNFDYSTSILTDMAPQLENAGCWSDKDWNGWSPTIIFNLTEANSNSIVQDVNFRKAVRACLDANQILLSTKTDPTQYAVDGCPMMPSSPYYNEILNQNMGQDLDQAREYLEASGYNGETIRWWCADSDSYYTTALPAAEMLRAIGVNVDLQVKDVTTYESSYNDPNCGDFDICCRETQKSYLHPLLSQFVTGYLLWDSPERQEILNRLGTTAAGSEESIQAFTDFCTLLDEEVPYIILGDFGTVCWYSSDMIPDRQGVDMYWWNSYFTSAA</sequence>
<keyword evidence="2" id="KW-0813">Transport</keyword>
<evidence type="ECO:0000256" key="1">
    <source>
        <dbReference type="ARBA" id="ARBA00005695"/>
    </source>
</evidence>
<dbReference type="PANTHER" id="PTHR30290">
    <property type="entry name" value="PERIPLASMIC BINDING COMPONENT OF ABC TRANSPORTER"/>
    <property type="match status" value="1"/>
</dbReference>
<feature type="region of interest" description="Disordered" evidence="4">
    <location>
        <begin position="30"/>
        <end position="60"/>
    </location>
</feature>
<keyword evidence="3 5" id="KW-0732">Signal</keyword>
<evidence type="ECO:0000256" key="4">
    <source>
        <dbReference type="SAM" id="MobiDB-lite"/>
    </source>
</evidence>
<dbReference type="EMBL" id="DWYC01000088">
    <property type="protein sequence ID" value="HJB57878.1"/>
    <property type="molecule type" value="Genomic_DNA"/>
</dbReference>
<dbReference type="AlphaFoldDB" id="A0A9D2MD32"/>
<dbReference type="Gene3D" id="3.40.190.10">
    <property type="entry name" value="Periplasmic binding protein-like II"/>
    <property type="match status" value="1"/>
</dbReference>
<evidence type="ECO:0000256" key="5">
    <source>
        <dbReference type="SAM" id="SignalP"/>
    </source>
</evidence>
<evidence type="ECO:0000259" key="6">
    <source>
        <dbReference type="Pfam" id="PF00496"/>
    </source>
</evidence>
<protein>
    <recommendedName>
        <fullName evidence="6">Solute-binding protein family 5 domain-containing protein</fullName>
    </recommendedName>
</protein>
<organism evidence="7 8">
    <name type="scientific">Candidatus Flavonifractor intestinipullorum</name>
    <dbReference type="NCBI Taxonomy" id="2838587"/>
    <lineage>
        <taxon>Bacteria</taxon>
        <taxon>Bacillati</taxon>
        <taxon>Bacillota</taxon>
        <taxon>Clostridia</taxon>
        <taxon>Eubacteriales</taxon>
        <taxon>Oscillospiraceae</taxon>
        <taxon>Flavonifractor</taxon>
    </lineage>
</organism>
<reference evidence="7" key="1">
    <citation type="journal article" date="2021" name="PeerJ">
        <title>Extensive microbial diversity within the chicken gut microbiome revealed by metagenomics and culture.</title>
        <authorList>
            <person name="Gilroy R."/>
            <person name="Ravi A."/>
            <person name="Getino M."/>
            <person name="Pursley I."/>
            <person name="Horton D.L."/>
            <person name="Alikhan N.F."/>
            <person name="Baker D."/>
            <person name="Gharbi K."/>
            <person name="Hall N."/>
            <person name="Watson M."/>
            <person name="Adriaenssens E.M."/>
            <person name="Foster-Nyarko E."/>
            <person name="Jarju S."/>
            <person name="Secka A."/>
            <person name="Antonio M."/>
            <person name="Oren A."/>
            <person name="Chaudhuri R.R."/>
            <person name="La Ragione R."/>
            <person name="Hildebrand F."/>
            <person name="Pallen M.J."/>
        </authorList>
    </citation>
    <scope>NUCLEOTIDE SEQUENCE</scope>
    <source>
        <strain evidence="7">CHK189-11263</strain>
    </source>
</reference>
<name>A0A9D2MD32_9FIRM</name>
<dbReference type="Proteomes" id="UP000824208">
    <property type="component" value="Unassembled WGS sequence"/>
</dbReference>
<dbReference type="InterPro" id="IPR039424">
    <property type="entry name" value="SBP_5"/>
</dbReference>
<comment type="caution">
    <text evidence="7">The sequence shown here is derived from an EMBL/GenBank/DDBJ whole genome shotgun (WGS) entry which is preliminary data.</text>
</comment>
<dbReference type="SUPFAM" id="SSF53850">
    <property type="entry name" value="Periplasmic binding protein-like II"/>
    <property type="match status" value="1"/>
</dbReference>
<proteinExistence type="inferred from homology"/>
<comment type="similarity">
    <text evidence="1">Belongs to the bacterial solute-binding protein 5 family.</text>
</comment>
<accession>A0A9D2MD32</accession>
<evidence type="ECO:0000256" key="3">
    <source>
        <dbReference type="ARBA" id="ARBA00022729"/>
    </source>
</evidence>
<evidence type="ECO:0000313" key="8">
    <source>
        <dbReference type="Proteomes" id="UP000824208"/>
    </source>
</evidence>
<evidence type="ECO:0000313" key="7">
    <source>
        <dbReference type="EMBL" id="HJB57878.1"/>
    </source>
</evidence>
<dbReference type="GO" id="GO:1904680">
    <property type="term" value="F:peptide transmembrane transporter activity"/>
    <property type="evidence" value="ECO:0007669"/>
    <property type="project" value="TreeGrafter"/>
</dbReference>
<reference evidence="7" key="2">
    <citation type="submission" date="2021-04" db="EMBL/GenBank/DDBJ databases">
        <authorList>
            <person name="Gilroy R."/>
        </authorList>
    </citation>
    <scope>NUCLEOTIDE SEQUENCE</scope>
    <source>
        <strain evidence="7">CHK189-11263</strain>
    </source>
</reference>
<dbReference type="PANTHER" id="PTHR30290:SF9">
    <property type="entry name" value="OLIGOPEPTIDE-BINDING PROTEIN APPA"/>
    <property type="match status" value="1"/>
</dbReference>
<feature type="domain" description="Solute-binding protein family 5" evidence="6">
    <location>
        <begin position="117"/>
        <end position="474"/>
    </location>
</feature>
<dbReference type="PROSITE" id="PS51257">
    <property type="entry name" value="PROKAR_LIPOPROTEIN"/>
    <property type="match status" value="1"/>
</dbReference>
<feature type="signal peptide" evidence="5">
    <location>
        <begin position="1"/>
        <end position="23"/>
    </location>
</feature>
<gene>
    <name evidence="7" type="ORF">H9714_10035</name>
</gene>
<evidence type="ECO:0000256" key="2">
    <source>
        <dbReference type="ARBA" id="ARBA00022448"/>
    </source>
</evidence>
<dbReference type="Gene3D" id="3.10.105.10">
    <property type="entry name" value="Dipeptide-binding Protein, Domain 3"/>
    <property type="match status" value="1"/>
</dbReference>
<dbReference type="InterPro" id="IPR000914">
    <property type="entry name" value="SBP_5_dom"/>
</dbReference>
<dbReference type="Pfam" id="PF00496">
    <property type="entry name" value="SBP_bac_5"/>
    <property type="match status" value="1"/>
</dbReference>
<feature type="chain" id="PRO_5038714413" description="Solute-binding protein family 5 domain-containing protein" evidence="5">
    <location>
        <begin position="24"/>
        <end position="561"/>
    </location>
</feature>
<feature type="compositionally biased region" description="Low complexity" evidence="4">
    <location>
        <begin position="31"/>
        <end position="45"/>
    </location>
</feature>
<dbReference type="GO" id="GO:0015833">
    <property type="term" value="P:peptide transport"/>
    <property type="evidence" value="ECO:0007669"/>
    <property type="project" value="TreeGrafter"/>
</dbReference>